<evidence type="ECO:0000256" key="2">
    <source>
        <dbReference type="ARBA" id="ARBA00022692"/>
    </source>
</evidence>
<protein>
    <recommendedName>
        <fullName evidence="7">STAS domain-containing protein</fullName>
    </recommendedName>
</protein>
<reference evidence="8" key="1">
    <citation type="submission" date="2022-08" db="UniProtKB">
        <authorList>
            <consortium name="EnsemblMetazoa"/>
        </authorList>
    </citation>
    <scope>IDENTIFICATION</scope>
    <source>
        <strain evidence="8">05x7-T-G4-1.051#20</strain>
    </source>
</reference>
<dbReference type="PROSITE" id="PS01130">
    <property type="entry name" value="SLC26A"/>
    <property type="match status" value="1"/>
</dbReference>
<feature type="transmembrane region" description="Helical" evidence="6">
    <location>
        <begin position="221"/>
        <end position="241"/>
    </location>
</feature>
<dbReference type="InterPro" id="IPR011547">
    <property type="entry name" value="SLC26A/SulP_dom"/>
</dbReference>
<keyword evidence="3 6" id="KW-1133">Transmembrane helix</keyword>
<dbReference type="Pfam" id="PF00916">
    <property type="entry name" value="Sulfate_transp"/>
    <property type="match status" value="1"/>
</dbReference>
<dbReference type="EnsemblMetazoa" id="G30219.6">
    <property type="protein sequence ID" value="G30219.6:cds"/>
    <property type="gene ID" value="G30219"/>
</dbReference>
<dbReference type="InterPro" id="IPR001902">
    <property type="entry name" value="SLC26A/SulP_fam"/>
</dbReference>
<evidence type="ECO:0000256" key="5">
    <source>
        <dbReference type="SAM" id="MobiDB-lite"/>
    </source>
</evidence>
<feature type="transmembrane region" description="Helical" evidence="6">
    <location>
        <begin position="523"/>
        <end position="553"/>
    </location>
</feature>
<evidence type="ECO:0000313" key="9">
    <source>
        <dbReference type="Proteomes" id="UP000005408"/>
    </source>
</evidence>
<feature type="transmembrane region" description="Helical" evidence="6">
    <location>
        <begin position="336"/>
        <end position="355"/>
    </location>
</feature>
<dbReference type="CDD" id="cd07042">
    <property type="entry name" value="STAS_SulP_like_sulfate_transporter"/>
    <property type="match status" value="1"/>
</dbReference>
<dbReference type="InterPro" id="IPR036513">
    <property type="entry name" value="STAS_dom_sf"/>
</dbReference>
<proteinExistence type="predicted"/>
<feature type="transmembrane region" description="Helical" evidence="6">
    <location>
        <begin position="483"/>
        <end position="503"/>
    </location>
</feature>
<dbReference type="GO" id="GO:0016020">
    <property type="term" value="C:membrane"/>
    <property type="evidence" value="ECO:0007669"/>
    <property type="project" value="UniProtKB-SubCell"/>
</dbReference>
<evidence type="ECO:0000256" key="4">
    <source>
        <dbReference type="ARBA" id="ARBA00023136"/>
    </source>
</evidence>
<evidence type="ECO:0000259" key="7">
    <source>
        <dbReference type="PROSITE" id="PS50801"/>
    </source>
</evidence>
<feature type="transmembrane region" description="Helical" evidence="6">
    <location>
        <begin position="115"/>
        <end position="131"/>
    </location>
</feature>
<evidence type="ECO:0000256" key="6">
    <source>
        <dbReference type="SAM" id="Phobius"/>
    </source>
</evidence>
<feature type="transmembrane region" description="Helical" evidence="6">
    <location>
        <begin position="458"/>
        <end position="476"/>
    </location>
</feature>
<dbReference type="AlphaFoldDB" id="A0A8W8LX36"/>
<dbReference type="NCBIfam" id="TIGR00815">
    <property type="entry name" value="sulP"/>
    <property type="match status" value="1"/>
</dbReference>
<feature type="region of interest" description="Disordered" evidence="5">
    <location>
        <begin position="663"/>
        <end position="682"/>
    </location>
</feature>
<keyword evidence="2 6" id="KW-0812">Transmembrane</keyword>
<feature type="transmembrane region" description="Helical" evidence="6">
    <location>
        <begin position="383"/>
        <end position="406"/>
    </location>
</feature>
<dbReference type="InterPro" id="IPR018045">
    <property type="entry name" value="S04_transporter_CS"/>
</dbReference>
<dbReference type="InterPro" id="IPR002645">
    <property type="entry name" value="STAS_dom"/>
</dbReference>
<keyword evidence="9" id="KW-1185">Reference proteome</keyword>
<evidence type="ECO:0000313" key="8">
    <source>
        <dbReference type="EnsemblMetazoa" id="G30219.6:cds"/>
    </source>
</evidence>
<feature type="transmembrane region" description="Helical" evidence="6">
    <location>
        <begin position="427"/>
        <end position="446"/>
    </location>
</feature>
<feature type="domain" description="STAS" evidence="7">
    <location>
        <begin position="578"/>
        <end position="777"/>
    </location>
</feature>
<comment type="subcellular location">
    <subcellularLocation>
        <location evidence="1">Membrane</location>
        <topology evidence="1">Multi-pass membrane protein</topology>
    </subcellularLocation>
</comment>
<dbReference type="Proteomes" id="UP000005408">
    <property type="component" value="Unassembled WGS sequence"/>
</dbReference>
<name>A0A8W8LX36_MAGGI</name>
<dbReference type="GO" id="GO:0008271">
    <property type="term" value="F:secondary active sulfate transmembrane transporter activity"/>
    <property type="evidence" value="ECO:0007669"/>
    <property type="project" value="InterPro"/>
</dbReference>
<feature type="compositionally biased region" description="Acidic residues" evidence="5">
    <location>
        <begin position="664"/>
        <end position="674"/>
    </location>
</feature>
<dbReference type="PANTHER" id="PTHR11814">
    <property type="entry name" value="SULFATE TRANSPORTER"/>
    <property type="match status" value="1"/>
</dbReference>
<dbReference type="Pfam" id="PF01740">
    <property type="entry name" value="STAS"/>
    <property type="match status" value="1"/>
</dbReference>
<feature type="transmembrane region" description="Helical" evidence="6">
    <location>
        <begin position="304"/>
        <end position="324"/>
    </location>
</feature>
<sequence length="829" mass="92420">MDPDVRKTLMELNRPRGKFRTQVLKKSQEKVRKNIKTTFGFSRVLKKIGENIPKCSCTRQLSRAFCTELFPFWGIMKKYSIRKYLLADFVAGLTVGIIHIPQGMAYGLLTNLPPVYGLYTSFFPVILYFFFGSSKKISIGTYAVTSLMVGAVVQEKADLYLRPHISTTTMAPSVAPPIINSTAETAYSIMTANTTEVPLISTTRHHPTAADLTDDELRVRVGLAMSVTFMAGLIQLFLGSFRFGGLASFMSDPLISGFTTGAAIHVFTSQVKYLFGVQVFSYHGAFKMIYFYRDFFAVLNQVNPVAAVGSVTTIFVLILIKEGINNNPTCMKNLPVPIPVELFVVIAGTVISHYTKINEKFDVEVVGHIPVGVPPPTLSHLGFIGDVVGDAIAVSFVAFATSYAMAKILAEKDKEEVNANQELVANGLCNVIGALFSSFCCSASLSRSLVQENSGGKTQVVGLVSSLLVFIVIAYIGPMFSSLPNCILACIVIVTLKGMFHQFHDMVFLWRLCKRDFMEDSEAVWFVTFLATIILDAGLGLMVGVIFALYFVLRNTQRPYICAMGRVPGTNAYKDLKLSRTLIQIPGIKIFRFDCNLYFANAEQFRDRLYERTGLNPKKLKTKKQKALYKALLQRKREIELAEIEEAAALKKEKKQMKKRITIEEDVEKDDDDDKSLTEEQQNELQLENGEMQTRFSRAWVPPVHTVVLDFSVISYVDSVAVKILSQIIMDYKEVGIKIFLAGCREDVRKIIKKSEFYQTIDYNCLYFTIHEAVVIAQELNQQVGGPPLSPKDVLMVEEESREASARLAAISESGENYPGDIPQLGASE</sequence>
<accession>A0A8W8LX36</accession>
<dbReference type="PROSITE" id="PS50801">
    <property type="entry name" value="STAS"/>
    <property type="match status" value="1"/>
</dbReference>
<feature type="transmembrane region" description="Helical" evidence="6">
    <location>
        <begin position="85"/>
        <end position="109"/>
    </location>
</feature>
<dbReference type="Gene3D" id="3.30.750.24">
    <property type="entry name" value="STAS domain"/>
    <property type="match status" value="1"/>
</dbReference>
<organism evidence="8 9">
    <name type="scientific">Magallana gigas</name>
    <name type="common">Pacific oyster</name>
    <name type="synonym">Crassostrea gigas</name>
    <dbReference type="NCBI Taxonomy" id="29159"/>
    <lineage>
        <taxon>Eukaryota</taxon>
        <taxon>Metazoa</taxon>
        <taxon>Spiralia</taxon>
        <taxon>Lophotrochozoa</taxon>
        <taxon>Mollusca</taxon>
        <taxon>Bivalvia</taxon>
        <taxon>Autobranchia</taxon>
        <taxon>Pteriomorphia</taxon>
        <taxon>Ostreida</taxon>
        <taxon>Ostreoidea</taxon>
        <taxon>Ostreidae</taxon>
        <taxon>Magallana</taxon>
    </lineage>
</organism>
<keyword evidence="4 6" id="KW-0472">Membrane</keyword>
<evidence type="ECO:0000256" key="3">
    <source>
        <dbReference type="ARBA" id="ARBA00022989"/>
    </source>
</evidence>
<evidence type="ECO:0000256" key="1">
    <source>
        <dbReference type="ARBA" id="ARBA00004141"/>
    </source>
</evidence>
<dbReference type="SUPFAM" id="SSF52091">
    <property type="entry name" value="SpoIIaa-like"/>
    <property type="match status" value="1"/>
</dbReference>